<accession>C5A631</accession>
<dbReference type="AlphaFoldDB" id="C5A631"/>
<dbReference type="KEGG" id="tga:TGAM_1191"/>
<keyword evidence="1" id="KW-0175">Coiled coil</keyword>
<keyword evidence="3" id="KW-1185">Reference proteome</keyword>
<proteinExistence type="predicted"/>
<evidence type="ECO:0000256" key="1">
    <source>
        <dbReference type="SAM" id="Coils"/>
    </source>
</evidence>
<reference evidence="2 3" key="1">
    <citation type="journal article" date="2007" name="Genome Biol.">
        <title>Genome analysis and genome-wide proteomics of Thermococcus gammatolerans, the most radioresistant organism known amongst the Archaea.</title>
        <authorList>
            <person name="Zivanovic Y."/>
            <person name="Armengaud J."/>
            <person name="Lagorce A."/>
            <person name="Leplat C."/>
            <person name="Guerin P."/>
            <person name="Dutertre M."/>
            <person name="Anthouard V."/>
            <person name="Forterre P."/>
            <person name="Wincker P."/>
            <person name="Confalonieri F."/>
        </authorList>
    </citation>
    <scope>NUCLEOTIDE SEQUENCE [LARGE SCALE GENOMIC DNA]</scope>
    <source>
        <strain evidence="3">DSM 15229 / JCM 11827 / EJ3</strain>
    </source>
</reference>
<dbReference type="PATRIC" id="fig|593117.10.peg.1190"/>
<dbReference type="eggNOG" id="arCOG05805">
    <property type="taxonomic scope" value="Archaea"/>
</dbReference>
<evidence type="ECO:0000313" key="2">
    <source>
        <dbReference type="EMBL" id="ACS33693.1"/>
    </source>
</evidence>
<gene>
    <name evidence="2" type="ordered locus">TGAM_1191</name>
</gene>
<dbReference type="HOGENOM" id="CLU_166568_0_0_2"/>
<dbReference type="EMBL" id="CP001398">
    <property type="protein sequence ID" value="ACS33693.1"/>
    <property type="molecule type" value="Genomic_DNA"/>
</dbReference>
<dbReference type="STRING" id="593117.TGAM_1191"/>
<evidence type="ECO:0000313" key="3">
    <source>
        <dbReference type="Proteomes" id="UP000001488"/>
    </source>
</evidence>
<dbReference type="PaxDb" id="593117-TGAM_1191"/>
<protein>
    <submittedName>
        <fullName evidence="2">Uncharacterized protein</fullName>
    </submittedName>
</protein>
<sequence>MEGFAGVLHHLLRQEDRDGEEEEMSDVVIVLPREKFKSLKGKDIRALIERNLPKVEETLRAEREEFLREKIGKLEEKLREMEGQLNELREFYKKALRDKELMMAERDKLRKENEELRKRLDEKRSSGIVNDSFTERERR</sequence>
<organism evidence="2 3">
    <name type="scientific">Thermococcus gammatolerans (strain DSM 15229 / JCM 11827 / EJ3)</name>
    <dbReference type="NCBI Taxonomy" id="593117"/>
    <lineage>
        <taxon>Archaea</taxon>
        <taxon>Methanobacteriati</taxon>
        <taxon>Methanobacteriota</taxon>
        <taxon>Thermococci</taxon>
        <taxon>Thermococcales</taxon>
        <taxon>Thermococcaceae</taxon>
        <taxon>Thermococcus</taxon>
    </lineage>
</organism>
<feature type="coiled-coil region" evidence="1">
    <location>
        <begin position="45"/>
        <end position="126"/>
    </location>
</feature>
<name>C5A631_THEGJ</name>
<dbReference type="Proteomes" id="UP000001488">
    <property type="component" value="Chromosome"/>
</dbReference>